<evidence type="ECO:0000256" key="8">
    <source>
        <dbReference type="ARBA" id="ARBA00022741"/>
    </source>
</evidence>
<organism evidence="16 17">
    <name type="scientific">Spartinivicinus poritis</name>
    <dbReference type="NCBI Taxonomy" id="2994640"/>
    <lineage>
        <taxon>Bacteria</taxon>
        <taxon>Pseudomonadati</taxon>
        <taxon>Pseudomonadota</taxon>
        <taxon>Gammaproteobacteria</taxon>
        <taxon>Oceanospirillales</taxon>
        <taxon>Zooshikellaceae</taxon>
        <taxon>Spartinivicinus</taxon>
    </lineage>
</organism>
<dbReference type="Pfam" id="PF00512">
    <property type="entry name" value="HisKA"/>
    <property type="match status" value="1"/>
</dbReference>
<keyword evidence="13 14" id="KW-0472">Membrane</keyword>
<evidence type="ECO:0000256" key="5">
    <source>
        <dbReference type="ARBA" id="ARBA00022553"/>
    </source>
</evidence>
<evidence type="ECO:0000313" key="16">
    <source>
        <dbReference type="EMBL" id="MDE1464119.1"/>
    </source>
</evidence>
<dbReference type="SUPFAM" id="SSF47384">
    <property type="entry name" value="Homodimeric domain of signal transducing histidine kinase"/>
    <property type="match status" value="1"/>
</dbReference>
<keyword evidence="5" id="KW-0597">Phosphoprotein</keyword>
<dbReference type="SUPFAM" id="SSF55874">
    <property type="entry name" value="ATPase domain of HSP90 chaperone/DNA topoisomerase II/histidine kinase"/>
    <property type="match status" value="1"/>
</dbReference>
<comment type="caution">
    <text evidence="16">The sequence shown here is derived from an EMBL/GenBank/DDBJ whole genome shotgun (WGS) entry which is preliminary data.</text>
</comment>
<dbReference type="InterPro" id="IPR003661">
    <property type="entry name" value="HisK_dim/P_dom"/>
</dbReference>
<keyword evidence="7 14" id="KW-0812">Transmembrane</keyword>
<reference evidence="16 17" key="1">
    <citation type="submission" date="2022-11" db="EMBL/GenBank/DDBJ databases">
        <title>Spartinivicinus poritis sp. nov., isolated from scleractinian coral Porites lutea.</title>
        <authorList>
            <person name="Zhang G."/>
            <person name="Cai L."/>
            <person name="Wei Q."/>
        </authorList>
    </citation>
    <scope>NUCLEOTIDE SEQUENCE [LARGE SCALE GENOMIC DNA]</scope>
    <source>
        <strain evidence="16 17">A2-2</strain>
    </source>
</reference>
<dbReference type="PANTHER" id="PTHR45528">
    <property type="entry name" value="SENSOR HISTIDINE KINASE CPXA"/>
    <property type="match status" value="1"/>
</dbReference>
<accession>A0ABT5UCL6</accession>
<gene>
    <name evidence="16" type="ORF">ORQ98_19365</name>
</gene>
<keyword evidence="4" id="KW-1003">Cell membrane</keyword>
<protein>
    <recommendedName>
        <fullName evidence="3">histidine kinase</fullName>
        <ecNumber evidence="3">2.7.13.3</ecNumber>
    </recommendedName>
</protein>
<dbReference type="GO" id="GO:0016301">
    <property type="term" value="F:kinase activity"/>
    <property type="evidence" value="ECO:0007669"/>
    <property type="project" value="UniProtKB-KW"/>
</dbReference>
<evidence type="ECO:0000256" key="9">
    <source>
        <dbReference type="ARBA" id="ARBA00022777"/>
    </source>
</evidence>
<evidence type="ECO:0000256" key="4">
    <source>
        <dbReference type="ARBA" id="ARBA00022475"/>
    </source>
</evidence>
<evidence type="ECO:0000256" key="6">
    <source>
        <dbReference type="ARBA" id="ARBA00022679"/>
    </source>
</evidence>
<evidence type="ECO:0000256" key="2">
    <source>
        <dbReference type="ARBA" id="ARBA00004651"/>
    </source>
</evidence>
<sequence length="422" mass="48683">MKRGLSLKWLVVLVFLVQGLILVVGYSFLTARYLIEGMDNIVTANMEQVGRYHLKQIAKTGINQPKQFQNYFITTDWSDLPSEVRDQFSSSEVQPNVLYKFHHDEAEGPPRILFLLHFLDQNQKGYVSYSVSRNTTSALTLENITSDFQTLVTISILSALSLALIIWLLSWRIGQPIARLGQWARTLATDKLNQSTPDFSYPELNAFAELIRTNLKSVQESTEREQRFLRHTSHELRTPITTICSNVELLKKLDAQKNQQHYEAAINRIDRASLTMKYLTETLLWLHHDRADELPMTECRLDEVIQHLVDDMRYLLSSKQVDVHIETQPYTLYLPEAAARIVLGNLIRNAFQHTWEGQVNIQQKQGRVQITNEQSVETEKEDLGFGLGLELTNRLCQRLGWHYQNEQQGNGHFVTLVFPDSI</sequence>
<dbReference type="PROSITE" id="PS50109">
    <property type="entry name" value="HIS_KIN"/>
    <property type="match status" value="1"/>
</dbReference>
<proteinExistence type="predicted"/>
<keyword evidence="9 16" id="KW-0418">Kinase</keyword>
<dbReference type="CDD" id="cd00082">
    <property type="entry name" value="HisKA"/>
    <property type="match status" value="1"/>
</dbReference>
<keyword evidence="17" id="KW-1185">Reference proteome</keyword>
<dbReference type="EMBL" id="JAPMOU010000029">
    <property type="protein sequence ID" value="MDE1464119.1"/>
    <property type="molecule type" value="Genomic_DNA"/>
</dbReference>
<keyword evidence="12" id="KW-0902">Two-component regulatory system</keyword>
<comment type="catalytic activity">
    <reaction evidence="1">
        <text>ATP + protein L-histidine = ADP + protein N-phospho-L-histidine.</text>
        <dbReference type="EC" id="2.7.13.3"/>
    </reaction>
</comment>
<dbReference type="PANTHER" id="PTHR45528:SF1">
    <property type="entry name" value="SENSOR HISTIDINE KINASE CPXA"/>
    <property type="match status" value="1"/>
</dbReference>
<feature type="transmembrane region" description="Helical" evidence="14">
    <location>
        <begin position="7"/>
        <end position="29"/>
    </location>
</feature>
<dbReference type="Gene3D" id="3.30.565.10">
    <property type="entry name" value="Histidine kinase-like ATPase, C-terminal domain"/>
    <property type="match status" value="1"/>
</dbReference>
<evidence type="ECO:0000313" key="17">
    <source>
        <dbReference type="Proteomes" id="UP001528823"/>
    </source>
</evidence>
<keyword evidence="8" id="KW-0547">Nucleotide-binding</keyword>
<dbReference type="Gene3D" id="1.10.287.130">
    <property type="match status" value="1"/>
</dbReference>
<dbReference type="InterPro" id="IPR036890">
    <property type="entry name" value="HATPase_C_sf"/>
</dbReference>
<dbReference type="InterPro" id="IPR050398">
    <property type="entry name" value="HssS/ArlS-like"/>
</dbReference>
<evidence type="ECO:0000256" key="13">
    <source>
        <dbReference type="ARBA" id="ARBA00023136"/>
    </source>
</evidence>
<keyword evidence="10" id="KW-0067">ATP-binding</keyword>
<comment type="subcellular location">
    <subcellularLocation>
        <location evidence="2">Cell membrane</location>
        <topology evidence="2">Multi-pass membrane protein</topology>
    </subcellularLocation>
</comment>
<dbReference type="EC" id="2.7.13.3" evidence="3"/>
<keyword evidence="6" id="KW-0808">Transferase</keyword>
<dbReference type="InterPro" id="IPR036097">
    <property type="entry name" value="HisK_dim/P_sf"/>
</dbReference>
<evidence type="ECO:0000256" key="11">
    <source>
        <dbReference type="ARBA" id="ARBA00022989"/>
    </source>
</evidence>
<dbReference type="InterPro" id="IPR005467">
    <property type="entry name" value="His_kinase_dom"/>
</dbReference>
<evidence type="ECO:0000259" key="15">
    <source>
        <dbReference type="PROSITE" id="PS50109"/>
    </source>
</evidence>
<keyword evidence="11 14" id="KW-1133">Transmembrane helix</keyword>
<feature type="transmembrane region" description="Helical" evidence="14">
    <location>
        <begin position="148"/>
        <end position="169"/>
    </location>
</feature>
<evidence type="ECO:0000256" key="1">
    <source>
        <dbReference type="ARBA" id="ARBA00000085"/>
    </source>
</evidence>
<evidence type="ECO:0000256" key="7">
    <source>
        <dbReference type="ARBA" id="ARBA00022692"/>
    </source>
</evidence>
<dbReference type="SMART" id="SM00388">
    <property type="entry name" value="HisKA"/>
    <property type="match status" value="1"/>
</dbReference>
<name>A0ABT5UCL6_9GAMM</name>
<evidence type="ECO:0000256" key="3">
    <source>
        <dbReference type="ARBA" id="ARBA00012438"/>
    </source>
</evidence>
<evidence type="ECO:0000256" key="12">
    <source>
        <dbReference type="ARBA" id="ARBA00023012"/>
    </source>
</evidence>
<evidence type="ECO:0000256" key="14">
    <source>
        <dbReference type="SAM" id="Phobius"/>
    </source>
</evidence>
<feature type="domain" description="Histidine kinase" evidence="15">
    <location>
        <begin position="231"/>
        <end position="422"/>
    </location>
</feature>
<dbReference type="RefSeq" id="WP_274690450.1">
    <property type="nucleotide sequence ID" value="NZ_JAPMOU010000029.1"/>
</dbReference>
<dbReference type="Proteomes" id="UP001528823">
    <property type="component" value="Unassembled WGS sequence"/>
</dbReference>
<evidence type="ECO:0000256" key="10">
    <source>
        <dbReference type="ARBA" id="ARBA00022840"/>
    </source>
</evidence>
<dbReference type="Gene3D" id="6.10.340.10">
    <property type="match status" value="1"/>
</dbReference>